<dbReference type="CDD" id="cd04511">
    <property type="entry name" value="NUDIX_Hydrolase"/>
    <property type="match status" value="1"/>
</dbReference>
<organism evidence="2 3">
    <name type="scientific">SAR86 cluster bacterium SAR86B</name>
    <dbReference type="NCBI Taxonomy" id="1123867"/>
    <lineage>
        <taxon>Bacteria</taxon>
        <taxon>Pseudomonadati</taxon>
        <taxon>Pseudomonadota</taxon>
        <taxon>Gammaproteobacteria</taxon>
        <taxon>SAR86 cluster</taxon>
    </lineage>
</organism>
<dbReference type="PANTHER" id="PTHR43222:SF2">
    <property type="entry name" value="NUDIX HYDROLASE 23, CHLOROPLASTIC"/>
    <property type="match status" value="1"/>
</dbReference>
<dbReference type="AlphaFoldDB" id="J5KDK8"/>
<keyword evidence="2" id="KW-0378">Hydrolase</keyword>
<dbReference type="Gene3D" id="2.20.70.10">
    <property type="match status" value="1"/>
</dbReference>
<dbReference type="Proteomes" id="UP000010116">
    <property type="component" value="Unassembled WGS sequence"/>
</dbReference>
<sequence length="177" mass="20525">MKYCSNCGSSNLTFQIPEGDNMKRYYCNDCHEIFYTNPNMVVGALCIRDNKILLAKRNIQPRKGLWTLPAGFLENAETLQEGALRETFEETKSKAKIKTQYTMFSLPHINQIHFFYIADLLDDNYGPTSESIEVKLFDPSDIPWDEIAFPTVYKTLKYYLADLETGSFEFKEEDIKL</sequence>
<dbReference type="SUPFAM" id="SSF55811">
    <property type="entry name" value="Nudix"/>
    <property type="match status" value="1"/>
</dbReference>
<proteinExistence type="predicted"/>
<name>J5KDK8_9GAMM</name>
<dbReference type="InterPro" id="IPR029401">
    <property type="entry name" value="Nudix_N"/>
</dbReference>
<dbReference type="PROSITE" id="PS51462">
    <property type="entry name" value="NUDIX"/>
    <property type="match status" value="1"/>
</dbReference>
<reference evidence="2 3" key="1">
    <citation type="journal article" date="2012" name="ISME J.">
        <title>Genomic insights to SAR86, an abundant and uncultivated marine bacterial lineage.</title>
        <authorList>
            <person name="Dupont C.L."/>
            <person name="Rusch D.B."/>
            <person name="Yooseph S."/>
            <person name="Lombardo M.J."/>
            <person name="Richter R.A."/>
            <person name="Valas R."/>
            <person name="Novotny M."/>
            <person name="Yee-Greenbaum J."/>
            <person name="Selengut J.D."/>
            <person name="Haft D.H."/>
            <person name="Halpern A.L."/>
            <person name="Lasken R.S."/>
            <person name="Nealson K."/>
            <person name="Friedman R."/>
            <person name="Venter J.C."/>
        </authorList>
    </citation>
    <scope>NUCLEOTIDE SEQUENCE [LARGE SCALE GENOMIC DNA]</scope>
</reference>
<dbReference type="GO" id="GO:0016787">
    <property type="term" value="F:hydrolase activity"/>
    <property type="evidence" value="ECO:0007669"/>
    <property type="project" value="UniProtKB-KW"/>
</dbReference>
<dbReference type="InterPro" id="IPR000086">
    <property type="entry name" value="NUDIX_hydrolase_dom"/>
</dbReference>
<accession>J5KDK8</accession>
<dbReference type="PANTHER" id="PTHR43222">
    <property type="entry name" value="NUDIX HYDROLASE 23"/>
    <property type="match status" value="1"/>
</dbReference>
<evidence type="ECO:0000313" key="2">
    <source>
        <dbReference type="EMBL" id="EJP73028.1"/>
    </source>
</evidence>
<feature type="domain" description="Nudix hydrolase" evidence="1">
    <location>
        <begin position="37"/>
        <end position="164"/>
    </location>
</feature>
<dbReference type="Pfam" id="PF00293">
    <property type="entry name" value="NUDIX"/>
    <property type="match status" value="1"/>
</dbReference>
<dbReference type="EMBL" id="JH611185">
    <property type="protein sequence ID" value="EJP73028.1"/>
    <property type="molecule type" value="Genomic_DNA"/>
</dbReference>
<dbReference type="Gene3D" id="3.90.79.10">
    <property type="entry name" value="Nucleoside Triphosphate Pyrophosphohydrolase"/>
    <property type="match status" value="1"/>
</dbReference>
<gene>
    <name evidence="2" type="ORF">NT02SARS_0820</name>
</gene>
<evidence type="ECO:0000259" key="1">
    <source>
        <dbReference type="PROSITE" id="PS51462"/>
    </source>
</evidence>
<dbReference type="InterPro" id="IPR015797">
    <property type="entry name" value="NUDIX_hydrolase-like_dom_sf"/>
</dbReference>
<evidence type="ECO:0000313" key="3">
    <source>
        <dbReference type="Proteomes" id="UP000010116"/>
    </source>
</evidence>
<protein>
    <submittedName>
        <fullName evidence="2">NUDIX hydrolase 23, ic</fullName>
    </submittedName>
</protein>
<dbReference type="Pfam" id="PF14803">
    <property type="entry name" value="Zn_ribbon_Nudix"/>
    <property type="match status" value="1"/>
</dbReference>
<dbReference type="HOGENOM" id="CLU_037162_16_1_6"/>